<protein>
    <submittedName>
        <fullName evidence="1">Uncharacterized protein</fullName>
    </submittedName>
</protein>
<name>A0ABR9EGI9_9GAMM</name>
<evidence type="ECO:0000313" key="2">
    <source>
        <dbReference type="Proteomes" id="UP000615755"/>
    </source>
</evidence>
<gene>
    <name evidence="1" type="ORF">PAUR_b0065</name>
</gene>
<dbReference type="RefSeq" id="WP_192509279.1">
    <property type="nucleotide sequence ID" value="NZ_AQGV01000015.1"/>
</dbReference>
<organism evidence="1 2">
    <name type="scientific">Pseudoalteromonas aurantia 208</name>
    <dbReference type="NCBI Taxonomy" id="1314867"/>
    <lineage>
        <taxon>Bacteria</taxon>
        <taxon>Pseudomonadati</taxon>
        <taxon>Pseudomonadota</taxon>
        <taxon>Gammaproteobacteria</taxon>
        <taxon>Alteromonadales</taxon>
        <taxon>Pseudoalteromonadaceae</taxon>
        <taxon>Pseudoalteromonas</taxon>
    </lineage>
</organism>
<dbReference type="Proteomes" id="UP000615755">
    <property type="component" value="Unassembled WGS sequence"/>
</dbReference>
<keyword evidence="2" id="KW-1185">Reference proteome</keyword>
<comment type="caution">
    <text evidence="1">The sequence shown here is derived from an EMBL/GenBank/DDBJ whole genome shotgun (WGS) entry which is preliminary data.</text>
</comment>
<sequence length="130" mass="14154">MKATPTVRKMALLSKFAYPELRLFILASITLLLSVQAFSSVKSSSSSTVTTVITYSQHGGGDVVFKISNSEISCADGYWLKKTDPGFEANLGVLLSAYHSNSPMIARGHDDHIWTGSTGKYCLLYSIELI</sequence>
<reference evidence="1 2" key="1">
    <citation type="submission" date="2015-03" db="EMBL/GenBank/DDBJ databases">
        <title>Genome sequence of Pseudoalteromonas aurantia.</title>
        <authorList>
            <person name="Xie B.-B."/>
            <person name="Rong J.-C."/>
            <person name="Qin Q.-L."/>
            <person name="Zhang Y.-Z."/>
        </authorList>
    </citation>
    <scope>NUCLEOTIDE SEQUENCE [LARGE SCALE GENOMIC DNA]</scope>
    <source>
        <strain evidence="1 2">208</strain>
    </source>
</reference>
<dbReference type="EMBL" id="AQGV01000015">
    <property type="protein sequence ID" value="MBE0370109.1"/>
    <property type="molecule type" value="Genomic_DNA"/>
</dbReference>
<evidence type="ECO:0000313" key="1">
    <source>
        <dbReference type="EMBL" id="MBE0370109.1"/>
    </source>
</evidence>
<accession>A0ABR9EGI9</accession>
<proteinExistence type="predicted"/>